<dbReference type="EMBL" id="RBDX01000029">
    <property type="protein sequence ID" value="RKN05098.1"/>
    <property type="molecule type" value="Genomic_DNA"/>
</dbReference>
<sequence>MRRAGRLRPLHRHRLGGPRRARRDGARARRPDAARGAARSGGRPRLPPAQPAPPLRLGDARGARADDRADRSGLHQGGIRARAPVARRTRRRARDLGGAAP</sequence>
<feature type="compositionally biased region" description="Basic and acidic residues" evidence="1">
    <location>
        <begin position="58"/>
        <end position="73"/>
    </location>
</feature>
<evidence type="ECO:0000256" key="1">
    <source>
        <dbReference type="SAM" id="MobiDB-lite"/>
    </source>
</evidence>
<feature type="compositionally biased region" description="Low complexity" evidence="1">
    <location>
        <begin position="34"/>
        <end position="44"/>
    </location>
</feature>
<name>A0A3A9VVZ9_9ACTN</name>
<comment type="caution">
    <text evidence="2">The sequence shown here is derived from an EMBL/GenBank/DDBJ whole genome shotgun (WGS) entry which is preliminary data.</text>
</comment>
<feature type="compositionally biased region" description="Pro residues" evidence="1">
    <location>
        <begin position="45"/>
        <end position="54"/>
    </location>
</feature>
<gene>
    <name evidence="3" type="ORF">D7318_25755</name>
    <name evidence="2" type="ORF">D7319_26390</name>
</gene>
<dbReference type="AlphaFoldDB" id="A0A3A9VVZ9"/>
<feature type="region of interest" description="Disordered" evidence="1">
    <location>
        <begin position="1"/>
        <end position="101"/>
    </location>
</feature>
<dbReference type="Proteomes" id="UP000275024">
    <property type="component" value="Unassembled WGS sequence"/>
</dbReference>
<proteinExistence type="predicted"/>
<feature type="compositionally biased region" description="Basic residues" evidence="1">
    <location>
        <begin position="1"/>
        <end position="22"/>
    </location>
</feature>
<keyword evidence="4" id="KW-1185">Reference proteome</keyword>
<evidence type="ECO:0000313" key="3">
    <source>
        <dbReference type="EMBL" id="RKN16424.1"/>
    </source>
</evidence>
<evidence type="ECO:0000313" key="5">
    <source>
        <dbReference type="Proteomes" id="UP000275024"/>
    </source>
</evidence>
<dbReference type="Proteomes" id="UP000268652">
    <property type="component" value="Unassembled WGS sequence"/>
</dbReference>
<dbReference type="EMBL" id="RBDY01000027">
    <property type="protein sequence ID" value="RKN16424.1"/>
    <property type="molecule type" value="Genomic_DNA"/>
</dbReference>
<organism evidence="2 5">
    <name type="scientific">Streptomyces radicis</name>
    <dbReference type="NCBI Taxonomy" id="1750517"/>
    <lineage>
        <taxon>Bacteria</taxon>
        <taxon>Bacillati</taxon>
        <taxon>Actinomycetota</taxon>
        <taxon>Actinomycetes</taxon>
        <taxon>Kitasatosporales</taxon>
        <taxon>Streptomycetaceae</taxon>
        <taxon>Streptomyces</taxon>
    </lineage>
</organism>
<evidence type="ECO:0000313" key="4">
    <source>
        <dbReference type="Proteomes" id="UP000268652"/>
    </source>
</evidence>
<reference evidence="4 5" key="1">
    <citation type="submission" date="2018-09" db="EMBL/GenBank/DDBJ databases">
        <title>Streptomyces sp. nov. DS1-2, an endophytic actinomycete isolated from roots of Dendrobium scabrilingue.</title>
        <authorList>
            <person name="Kuncharoen N."/>
            <person name="Kudo T."/>
            <person name="Ohkuma M."/>
            <person name="Yuki M."/>
            <person name="Tanasupawat S."/>
        </authorList>
    </citation>
    <scope>NUCLEOTIDE SEQUENCE [LARGE SCALE GENOMIC DNA]</scope>
    <source>
        <strain evidence="2 5">AZ1-7</strain>
        <strain evidence="3 4">DS1-2</strain>
    </source>
</reference>
<accession>A0A3A9VVZ9</accession>
<protein>
    <submittedName>
        <fullName evidence="2">Uncharacterized protein</fullName>
    </submittedName>
</protein>
<evidence type="ECO:0000313" key="2">
    <source>
        <dbReference type="EMBL" id="RKN05098.1"/>
    </source>
</evidence>
<feature type="compositionally biased region" description="Basic and acidic residues" evidence="1">
    <location>
        <begin position="23"/>
        <end position="33"/>
    </location>
</feature>